<dbReference type="InterPro" id="IPR003838">
    <property type="entry name" value="ABC3_permease_C"/>
</dbReference>
<evidence type="ECO:0000259" key="7">
    <source>
        <dbReference type="Pfam" id="PF02687"/>
    </source>
</evidence>
<evidence type="ECO:0000259" key="8">
    <source>
        <dbReference type="Pfam" id="PF12704"/>
    </source>
</evidence>
<comment type="subcellular location">
    <subcellularLocation>
        <location evidence="1">Cell membrane</location>
        <topology evidence="1">Multi-pass membrane protein</topology>
    </subcellularLocation>
</comment>
<evidence type="ECO:0000256" key="5">
    <source>
        <dbReference type="ARBA" id="ARBA00023136"/>
    </source>
</evidence>
<dbReference type="GO" id="GO:0022857">
    <property type="term" value="F:transmembrane transporter activity"/>
    <property type="evidence" value="ECO:0007669"/>
    <property type="project" value="TreeGrafter"/>
</dbReference>
<keyword evidence="5 6" id="KW-0472">Membrane</keyword>
<dbReference type="Pfam" id="PF02687">
    <property type="entry name" value="FtsX"/>
    <property type="match status" value="1"/>
</dbReference>
<feature type="domain" description="MacB-like periplasmic core" evidence="8">
    <location>
        <begin position="7"/>
        <end position="252"/>
    </location>
</feature>
<comment type="caution">
    <text evidence="9">The sequence shown here is derived from an EMBL/GenBank/DDBJ whole genome shotgun (WGS) entry which is preliminary data.</text>
</comment>
<sequence length="455" mass="47759">MAILSFVLAGLTIRSAATKAAEEAKKSVGATVTLAIDRQKLAQQGQMMGGDMPSPISRELAEKISHLPGVASTLLSVGGAVTKGQGIEPVKVETGNTMGGEIKANIGGSNMAEVDFRMTGVNATDLAGSFSDGTAKIVEGKGLTEEDLGSNHVLIEQTLAEKNDLKVGDTFELKDTDGNAHKVKITGIYQTTASTDGMAARIPSMNPVNNIFAPYTLAETLATEREKDTVDQAIFNLDNPEKMDEFVAAAEKELPTDSPYALQTNDAFYQQMLGPINNVSGFAMNIVVLVALAGSLILGLIVIMSIRERRYEIGVLMSLGERKSKIIGQFFVELLIIMVLAIGGASITGNFIGNAIGNQLLSQQNTAQTQEAEEASSQQNLQQGGMIRQQAGGPGSNSPLTGQAKAEQIEAMDVKMNGSSIVILGLIALAIVILAVLAASVGILQLQPKAVLTGN</sequence>
<name>K2PKK3_9LACT</name>
<feature type="domain" description="ABC3 transporter permease C-terminal" evidence="7">
    <location>
        <begin position="286"/>
        <end position="362"/>
    </location>
</feature>
<evidence type="ECO:0000256" key="2">
    <source>
        <dbReference type="ARBA" id="ARBA00022475"/>
    </source>
</evidence>
<feature type="transmembrane region" description="Helical" evidence="6">
    <location>
        <begin position="326"/>
        <end position="352"/>
    </location>
</feature>
<proteinExistence type="predicted"/>
<keyword evidence="2" id="KW-1003">Cell membrane</keyword>
<dbReference type="PANTHER" id="PTHR30572">
    <property type="entry name" value="MEMBRANE COMPONENT OF TRANSPORTER-RELATED"/>
    <property type="match status" value="1"/>
</dbReference>
<feature type="transmembrane region" description="Helical" evidence="6">
    <location>
        <begin position="421"/>
        <end position="444"/>
    </location>
</feature>
<evidence type="ECO:0000256" key="1">
    <source>
        <dbReference type="ARBA" id="ARBA00004651"/>
    </source>
</evidence>
<dbReference type="eggNOG" id="COG0577">
    <property type="taxonomic scope" value="Bacteria"/>
</dbReference>
<dbReference type="PANTHER" id="PTHR30572:SF9">
    <property type="entry name" value="ABC TRANSPORTER PERMEASE PROTEIN"/>
    <property type="match status" value="1"/>
</dbReference>
<protein>
    <submittedName>
        <fullName evidence="9">ABC transporter, permease protein</fullName>
    </submittedName>
</protein>
<evidence type="ECO:0000256" key="3">
    <source>
        <dbReference type="ARBA" id="ARBA00022692"/>
    </source>
</evidence>
<evidence type="ECO:0000313" key="10">
    <source>
        <dbReference type="Proteomes" id="UP000006787"/>
    </source>
</evidence>
<dbReference type="EMBL" id="AMQS01000033">
    <property type="protein sequence ID" value="EKF50749.1"/>
    <property type="molecule type" value="Genomic_DNA"/>
</dbReference>
<feature type="transmembrane region" description="Helical" evidence="6">
    <location>
        <begin position="282"/>
        <end position="306"/>
    </location>
</feature>
<evidence type="ECO:0000256" key="6">
    <source>
        <dbReference type="SAM" id="Phobius"/>
    </source>
</evidence>
<dbReference type="PATRIC" id="fig|1231377.3.peg.1874"/>
<dbReference type="Pfam" id="PF12704">
    <property type="entry name" value="MacB_PCD"/>
    <property type="match status" value="1"/>
</dbReference>
<dbReference type="Proteomes" id="UP000006787">
    <property type="component" value="Unassembled WGS sequence"/>
</dbReference>
<gene>
    <name evidence="9" type="ORF">C426_1892</name>
</gene>
<evidence type="ECO:0000313" key="9">
    <source>
        <dbReference type="EMBL" id="EKF50749.1"/>
    </source>
</evidence>
<organism evidence="9 10">
    <name type="scientific">Lactococcus garvieae DCC43</name>
    <dbReference type="NCBI Taxonomy" id="1231377"/>
    <lineage>
        <taxon>Bacteria</taxon>
        <taxon>Bacillati</taxon>
        <taxon>Bacillota</taxon>
        <taxon>Bacilli</taxon>
        <taxon>Lactobacillales</taxon>
        <taxon>Streptococcaceae</taxon>
        <taxon>Lactococcus</taxon>
    </lineage>
</organism>
<keyword evidence="4 6" id="KW-1133">Transmembrane helix</keyword>
<evidence type="ECO:0000256" key="4">
    <source>
        <dbReference type="ARBA" id="ARBA00022989"/>
    </source>
</evidence>
<dbReference type="AlphaFoldDB" id="K2PKK3"/>
<dbReference type="InterPro" id="IPR050250">
    <property type="entry name" value="Macrolide_Exporter_MacB"/>
</dbReference>
<dbReference type="RefSeq" id="WP_003136489.1">
    <property type="nucleotide sequence ID" value="NZ_AMQS01000033.1"/>
</dbReference>
<keyword evidence="3 6" id="KW-0812">Transmembrane</keyword>
<reference evidence="9 10" key="1">
    <citation type="journal article" date="2012" name="J. Bacteriol.">
        <title>Genome Sequence of the Bacteriocin-Producing Strain Lactococcus garvieae DCC43.</title>
        <authorList>
            <person name="Gabrielsen C."/>
            <person name="Brede D.A."/>
            <person name="Hernandez P.E."/>
            <person name="Nes I.F."/>
            <person name="Diep D.B."/>
        </authorList>
    </citation>
    <scope>NUCLEOTIDE SEQUENCE [LARGE SCALE GENOMIC DNA]</scope>
    <source>
        <strain evidence="9 10">DCC43</strain>
    </source>
</reference>
<accession>K2PKK3</accession>
<dbReference type="InterPro" id="IPR025857">
    <property type="entry name" value="MacB_PCD"/>
</dbReference>
<dbReference type="GO" id="GO:0005886">
    <property type="term" value="C:plasma membrane"/>
    <property type="evidence" value="ECO:0007669"/>
    <property type="project" value="UniProtKB-SubCell"/>
</dbReference>